<proteinExistence type="predicted"/>
<protein>
    <submittedName>
        <fullName evidence="1">Uncharacterized protein</fullName>
    </submittedName>
</protein>
<accession>A0A0A9GSM8</accession>
<evidence type="ECO:0000313" key="1">
    <source>
        <dbReference type="EMBL" id="JAE26494.1"/>
    </source>
</evidence>
<name>A0A0A9GSM8_ARUDO</name>
<organism evidence="1">
    <name type="scientific">Arundo donax</name>
    <name type="common">Giant reed</name>
    <name type="synonym">Donax arundinaceus</name>
    <dbReference type="NCBI Taxonomy" id="35708"/>
    <lineage>
        <taxon>Eukaryota</taxon>
        <taxon>Viridiplantae</taxon>
        <taxon>Streptophyta</taxon>
        <taxon>Embryophyta</taxon>
        <taxon>Tracheophyta</taxon>
        <taxon>Spermatophyta</taxon>
        <taxon>Magnoliopsida</taxon>
        <taxon>Liliopsida</taxon>
        <taxon>Poales</taxon>
        <taxon>Poaceae</taxon>
        <taxon>PACMAD clade</taxon>
        <taxon>Arundinoideae</taxon>
        <taxon>Arundineae</taxon>
        <taxon>Arundo</taxon>
    </lineage>
</organism>
<sequence>MLMLMKKRNWTLSTAQEQRTGEVADQGAYLCHHVVGNDLFLPEDVPDLLTGVPPLLIDSIDHHDAQLHPGVLFLPEDILPEAHLLFLDGGHLIPGEDHLYCQDIHLHLLVGDLLMLAENHHLLGHGGHLLLTIVVLQLVHQGDHHLLYTECLLFDADYHQLDVDLHLQ</sequence>
<reference evidence="1" key="1">
    <citation type="submission" date="2014-09" db="EMBL/GenBank/DDBJ databases">
        <authorList>
            <person name="Magalhaes I.L.F."/>
            <person name="Oliveira U."/>
            <person name="Santos F.R."/>
            <person name="Vidigal T.H.D.A."/>
            <person name="Brescovit A.D."/>
            <person name="Santos A.J."/>
        </authorList>
    </citation>
    <scope>NUCLEOTIDE SEQUENCE</scope>
    <source>
        <tissue evidence="1">Shoot tissue taken approximately 20 cm above the soil surface</tissue>
    </source>
</reference>
<dbReference type="EMBL" id="GBRH01171402">
    <property type="protein sequence ID" value="JAE26494.1"/>
    <property type="molecule type" value="Transcribed_RNA"/>
</dbReference>
<reference evidence="1" key="2">
    <citation type="journal article" date="2015" name="Data Brief">
        <title>Shoot transcriptome of the giant reed, Arundo donax.</title>
        <authorList>
            <person name="Barrero R.A."/>
            <person name="Guerrero F.D."/>
            <person name="Moolhuijzen P."/>
            <person name="Goolsby J.A."/>
            <person name="Tidwell J."/>
            <person name="Bellgard S.E."/>
            <person name="Bellgard M.I."/>
        </authorList>
    </citation>
    <scope>NUCLEOTIDE SEQUENCE</scope>
    <source>
        <tissue evidence="1">Shoot tissue taken approximately 20 cm above the soil surface</tissue>
    </source>
</reference>
<dbReference type="AlphaFoldDB" id="A0A0A9GSM8"/>